<dbReference type="EMBL" id="EF085492">
    <property type="protein sequence ID" value="ABK24797.1"/>
    <property type="molecule type" value="mRNA"/>
</dbReference>
<name>A9NVY6_PICSI</name>
<dbReference type="Gene3D" id="3.40.50.150">
    <property type="entry name" value="Vaccinia Virus protein VP39"/>
    <property type="match status" value="1"/>
</dbReference>
<feature type="region of interest" description="Disordered" evidence="3">
    <location>
        <begin position="1"/>
        <end position="20"/>
    </location>
</feature>
<organism evidence="4">
    <name type="scientific">Picea sitchensis</name>
    <name type="common">Sitka spruce</name>
    <name type="synonym">Pinus sitchensis</name>
    <dbReference type="NCBI Taxonomy" id="3332"/>
    <lineage>
        <taxon>Eukaryota</taxon>
        <taxon>Viridiplantae</taxon>
        <taxon>Streptophyta</taxon>
        <taxon>Embryophyta</taxon>
        <taxon>Tracheophyta</taxon>
        <taxon>Spermatophyta</taxon>
        <taxon>Pinopsida</taxon>
        <taxon>Pinidae</taxon>
        <taxon>Conifers I</taxon>
        <taxon>Pinales</taxon>
        <taxon>Pinaceae</taxon>
        <taxon>Picea</taxon>
    </lineage>
</organism>
<keyword evidence="2" id="KW-0460">Magnesium</keyword>
<evidence type="ECO:0000256" key="2">
    <source>
        <dbReference type="ARBA" id="ARBA00022842"/>
    </source>
</evidence>
<evidence type="ECO:0000256" key="3">
    <source>
        <dbReference type="SAM" id="MobiDB-lite"/>
    </source>
</evidence>
<dbReference type="GO" id="GO:0046872">
    <property type="term" value="F:metal ion binding"/>
    <property type="evidence" value="ECO:0007669"/>
    <property type="project" value="UniProtKB-KW"/>
</dbReference>
<dbReference type="InterPro" id="IPR029063">
    <property type="entry name" value="SAM-dependent_MTases_sf"/>
</dbReference>
<feature type="compositionally biased region" description="Polar residues" evidence="3">
    <location>
        <begin position="1"/>
        <end position="14"/>
    </location>
</feature>
<evidence type="ECO:0000313" key="4">
    <source>
        <dbReference type="EMBL" id="ABK24797.1"/>
    </source>
</evidence>
<dbReference type="OMA" id="PQAVVMK"/>
<dbReference type="Gene3D" id="1.10.1200.270">
    <property type="entry name" value="Methyltransferase, alpha-helical capping domain"/>
    <property type="match status" value="1"/>
</dbReference>
<keyword evidence="1" id="KW-0479">Metal-binding</keyword>
<evidence type="ECO:0000256" key="1">
    <source>
        <dbReference type="ARBA" id="ARBA00022723"/>
    </source>
</evidence>
<dbReference type="Pfam" id="PF03492">
    <property type="entry name" value="Methyltransf_7"/>
    <property type="match status" value="1"/>
</dbReference>
<protein>
    <submittedName>
        <fullName evidence="4">Uncharacterized protein</fullName>
    </submittedName>
</protein>
<dbReference type="InterPro" id="IPR042086">
    <property type="entry name" value="MeTrfase_capping"/>
</dbReference>
<dbReference type="InterPro" id="IPR005299">
    <property type="entry name" value="MeTrfase_7"/>
</dbReference>
<dbReference type="GO" id="GO:0008168">
    <property type="term" value="F:methyltransferase activity"/>
    <property type="evidence" value="ECO:0007669"/>
    <property type="project" value="InterPro"/>
</dbReference>
<dbReference type="AlphaFoldDB" id="A9NVY6"/>
<dbReference type="PANTHER" id="PTHR31009">
    <property type="entry name" value="S-ADENOSYL-L-METHIONINE:CARBOXYL METHYLTRANSFERASE FAMILY PROTEIN"/>
    <property type="match status" value="1"/>
</dbReference>
<accession>A9NVY6</accession>
<reference evidence="4" key="1">
    <citation type="journal article" date="2008" name="BMC Genomics">
        <title>A conifer genomics resource of 200,000 spruce (Picea spp.) ESTs and 6,464 high-quality, sequence-finished full-length cDNAs for Sitka spruce (Picea sitchensis).</title>
        <authorList>
            <person name="Ralph S.G."/>
            <person name="Chun H.J."/>
            <person name="Kolosova N."/>
            <person name="Cooper D."/>
            <person name="Oddy C."/>
            <person name="Ritland C.E."/>
            <person name="Kirkpatrick R."/>
            <person name="Moore R."/>
            <person name="Barber S."/>
            <person name="Holt R.A."/>
            <person name="Jones S.J."/>
            <person name="Marra M.A."/>
            <person name="Douglas C.J."/>
            <person name="Ritland K."/>
            <person name="Bohlmann J."/>
        </authorList>
    </citation>
    <scope>NUCLEOTIDE SEQUENCE</scope>
    <source>
        <tissue evidence="4">Green portion of the leader tissue</tissue>
    </source>
</reference>
<sequence>MENDGMENNPSSRNVLRKDNSSLDYGKDSGINLHGVLHVYSGNSVASYAENSERQRHVFHALQSLFQAAIEKLRFPQEGPLRIADLGCATGINTVSDVDFVVKTLRNLWRDGHSNGGGSVAEFQAYFSDLPSNDFNGLFNLLDRPASPYFVAGVPGSFYNVLFPTSSIHVCFSVMALHWLSQVPQAIVQKTSPLYNKGRVWINRGSQDIAEAYSKQSESDLNAFINCRAQEMAPGGVIFLCMMGRPDSWLPTEQVSVGGEFCGQDFEDAWDELVTQGIISSDLRDSFNLPWYFPTAKELRRAVENCGVFEIESMQVFEQVPSMPEEEFEEYIRDPKMFGLMKSNLVKSFVGSLIEAHIGKKCTDQFFQAFAEKAAALLHCSPPSRLVTCTVSSLIRK</sequence>
<proteinExistence type="evidence at transcript level"/>
<dbReference type="SUPFAM" id="SSF53335">
    <property type="entry name" value="S-adenosyl-L-methionine-dependent methyltransferases"/>
    <property type="match status" value="1"/>
</dbReference>